<reference evidence="3" key="2">
    <citation type="submission" date="2012-11" db="EMBL/GenBank/DDBJ databases">
        <authorList>
            <person name="Kuo A."/>
            <person name="Curtis B.A."/>
            <person name="Tanifuji G."/>
            <person name="Burki F."/>
            <person name="Gruber A."/>
            <person name="Irimia M."/>
            <person name="Maruyama S."/>
            <person name="Arias M.C."/>
            <person name="Ball S.G."/>
            <person name="Gile G.H."/>
            <person name="Hirakawa Y."/>
            <person name="Hopkins J.F."/>
            <person name="Rensing S.A."/>
            <person name="Schmutz J."/>
            <person name="Symeonidi A."/>
            <person name="Elias M."/>
            <person name="Eveleigh R.J."/>
            <person name="Herman E.K."/>
            <person name="Klute M.J."/>
            <person name="Nakayama T."/>
            <person name="Obornik M."/>
            <person name="Reyes-Prieto A."/>
            <person name="Armbrust E.V."/>
            <person name="Aves S.J."/>
            <person name="Beiko R.G."/>
            <person name="Coutinho P."/>
            <person name="Dacks J.B."/>
            <person name="Durnford D.G."/>
            <person name="Fast N.M."/>
            <person name="Green B.R."/>
            <person name="Grisdale C."/>
            <person name="Hempe F."/>
            <person name="Henrissat B."/>
            <person name="Hoppner M.P."/>
            <person name="Ishida K.-I."/>
            <person name="Kim E."/>
            <person name="Koreny L."/>
            <person name="Kroth P.G."/>
            <person name="Liu Y."/>
            <person name="Malik S.-B."/>
            <person name="Maier U.G."/>
            <person name="McRose D."/>
            <person name="Mock T."/>
            <person name="Neilson J.A."/>
            <person name="Onodera N.T."/>
            <person name="Poole A.M."/>
            <person name="Pritham E.J."/>
            <person name="Richards T.A."/>
            <person name="Rocap G."/>
            <person name="Roy S.W."/>
            <person name="Sarai C."/>
            <person name="Schaack S."/>
            <person name="Shirato S."/>
            <person name="Slamovits C.H."/>
            <person name="Spencer D.F."/>
            <person name="Suzuki S."/>
            <person name="Worden A.Z."/>
            <person name="Zauner S."/>
            <person name="Barry K."/>
            <person name="Bell C."/>
            <person name="Bharti A.K."/>
            <person name="Crow J.A."/>
            <person name="Grimwood J."/>
            <person name="Kramer R."/>
            <person name="Lindquist E."/>
            <person name="Lucas S."/>
            <person name="Salamov A."/>
            <person name="McFadden G.I."/>
            <person name="Lane C.E."/>
            <person name="Keeling P.J."/>
            <person name="Gray M.W."/>
            <person name="Grigoriev I.V."/>
            <person name="Archibald J.M."/>
        </authorList>
    </citation>
    <scope>NUCLEOTIDE SEQUENCE</scope>
    <source>
        <strain evidence="3">CCMP2712</strain>
    </source>
</reference>
<dbReference type="Proteomes" id="UP000011087">
    <property type="component" value="Unassembled WGS sequence"/>
</dbReference>
<dbReference type="EnsemblProtists" id="EKX45873">
    <property type="protein sequence ID" value="EKX45873"/>
    <property type="gene ID" value="GUITHDRAFT_108325"/>
</dbReference>
<proteinExistence type="predicted"/>
<evidence type="ECO:0000313" key="3">
    <source>
        <dbReference type="Proteomes" id="UP000011087"/>
    </source>
</evidence>
<dbReference type="EMBL" id="JH992997">
    <property type="protein sequence ID" value="EKX45873.1"/>
    <property type="molecule type" value="Genomic_DNA"/>
</dbReference>
<sequence>MFADIRTFSSLFSSLESCVLLVPNKSYNQDSGTTYEYFNSCPIKPASCPANEYAQSSDNMCTMIGGSSVQSS</sequence>
<reference evidence="2" key="3">
    <citation type="submission" date="2016-03" db="UniProtKB">
        <authorList>
            <consortium name="EnsemblProtists"/>
        </authorList>
    </citation>
    <scope>IDENTIFICATION</scope>
</reference>
<keyword evidence="3" id="KW-1185">Reference proteome</keyword>
<dbReference type="RefSeq" id="XP_005832853.1">
    <property type="nucleotide sequence ID" value="XM_005832796.1"/>
</dbReference>
<organism evidence="1">
    <name type="scientific">Guillardia theta (strain CCMP2712)</name>
    <name type="common">Cryptophyte</name>
    <dbReference type="NCBI Taxonomy" id="905079"/>
    <lineage>
        <taxon>Eukaryota</taxon>
        <taxon>Cryptophyceae</taxon>
        <taxon>Pyrenomonadales</taxon>
        <taxon>Geminigeraceae</taxon>
        <taxon>Guillardia</taxon>
    </lineage>
</organism>
<dbReference type="AlphaFoldDB" id="L1JBG3"/>
<evidence type="ECO:0000313" key="2">
    <source>
        <dbReference type="EnsemblProtists" id="EKX45873"/>
    </source>
</evidence>
<reference evidence="1 3" key="1">
    <citation type="journal article" date="2012" name="Nature">
        <title>Algal genomes reveal evolutionary mosaicism and the fate of nucleomorphs.</title>
        <authorList>
            <consortium name="DOE Joint Genome Institute"/>
            <person name="Curtis B.A."/>
            <person name="Tanifuji G."/>
            <person name="Burki F."/>
            <person name="Gruber A."/>
            <person name="Irimia M."/>
            <person name="Maruyama S."/>
            <person name="Arias M.C."/>
            <person name="Ball S.G."/>
            <person name="Gile G.H."/>
            <person name="Hirakawa Y."/>
            <person name="Hopkins J.F."/>
            <person name="Kuo A."/>
            <person name="Rensing S.A."/>
            <person name="Schmutz J."/>
            <person name="Symeonidi A."/>
            <person name="Elias M."/>
            <person name="Eveleigh R.J."/>
            <person name="Herman E.K."/>
            <person name="Klute M.J."/>
            <person name="Nakayama T."/>
            <person name="Obornik M."/>
            <person name="Reyes-Prieto A."/>
            <person name="Armbrust E.V."/>
            <person name="Aves S.J."/>
            <person name="Beiko R.G."/>
            <person name="Coutinho P."/>
            <person name="Dacks J.B."/>
            <person name="Durnford D.G."/>
            <person name="Fast N.M."/>
            <person name="Green B.R."/>
            <person name="Grisdale C.J."/>
            <person name="Hempel F."/>
            <person name="Henrissat B."/>
            <person name="Hoppner M.P."/>
            <person name="Ishida K."/>
            <person name="Kim E."/>
            <person name="Koreny L."/>
            <person name="Kroth P.G."/>
            <person name="Liu Y."/>
            <person name="Malik S.B."/>
            <person name="Maier U.G."/>
            <person name="McRose D."/>
            <person name="Mock T."/>
            <person name="Neilson J.A."/>
            <person name="Onodera N.T."/>
            <person name="Poole A.M."/>
            <person name="Pritham E.J."/>
            <person name="Richards T.A."/>
            <person name="Rocap G."/>
            <person name="Roy S.W."/>
            <person name="Sarai C."/>
            <person name="Schaack S."/>
            <person name="Shirato S."/>
            <person name="Slamovits C.H."/>
            <person name="Spencer D.F."/>
            <person name="Suzuki S."/>
            <person name="Worden A.Z."/>
            <person name="Zauner S."/>
            <person name="Barry K."/>
            <person name="Bell C."/>
            <person name="Bharti A.K."/>
            <person name="Crow J.A."/>
            <person name="Grimwood J."/>
            <person name="Kramer R."/>
            <person name="Lindquist E."/>
            <person name="Lucas S."/>
            <person name="Salamov A."/>
            <person name="McFadden G.I."/>
            <person name="Lane C.E."/>
            <person name="Keeling P.J."/>
            <person name="Gray M.W."/>
            <person name="Grigoriev I.V."/>
            <person name="Archibald J.M."/>
        </authorList>
    </citation>
    <scope>NUCLEOTIDE SEQUENCE</scope>
    <source>
        <strain evidence="1 3">CCMP2712</strain>
    </source>
</reference>
<name>L1JBG3_GUITC</name>
<dbReference type="PaxDb" id="55529-EKX45873"/>
<dbReference type="GeneID" id="17302458"/>
<protein>
    <submittedName>
        <fullName evidence="1 2">Uncharacterized protein</fullName>
    </submittedName>
</protein>
<evidence type="ECO:0000313" key="1">
    <source>
        <dbReference type="EMBL" id="EKX45873.1"/>
    </source>
</evidence>
<dbReference type="KEGG" id="gtt:GUITHDRAFT_108325"/>
<dbReference type="HOGENOM" id="CLU_2727595_0_0_1"/>
<accession>L1JBG3</accession>
<gene>
    <name evidence="1" type="ORF">GUITHDRAFT_108325</name>
</gene>